<feature type="transmembrane region" description="Helical" evidence="1">
    <location>
        <begin position="93"/>
        <end position="117"/>
    </location>
</feature>
<evidence type="ECO:0000259" key="2">
    <source>
        <dbReference type="Pfam" id="PF10756"/>
    </source>
</evidence>
<accession>A0A1Y5Y488</accession>
<evidence type="ECO:0000313" key="3">
    <source>
        <dbReference type="EMBL" id="SMD23593.1"/>
    </source>
</evidence>
<sequence>MPSSDRLPWPAEWPHHSGRRYVPGIVLLVLFGLAAFAAGLGFVAIGAPGGLKYGSFAALLFMFGAFFIYYTRVRRPAGYADVRSGNQATEVRYSLVAFVCLIAQMGCFTALFVFAVVDYARHGITAAAIAFGGLGLGVATFVVGVLSGRVRRGRLTLSADGIEQRGWTFSSFLPWEAFAGVKAAYNGRPEVLVIAYANAEWRKQQVVRFWKIDRLPPVPMIEVDCAQFAVPPEGLYALLKHYVEHPEARTELGTDAVLARLRR</sequence>
<gene>
    <name evidence="3" type="ORF">SAMN05661093_08115</name>
</gene>
<keyword evidence="1" id="KW-1133">Transmembrane helix</keyword>
<dbReference type="RefSeq" id="WP_143446919.1">
    <property type="nucleotide sequence ID" value="NZ_FWXV01000009.1"/>
</dbReference>
<dbReference type="OrthoDB" id="3627672at2"/>
<protein>
    <submittedName>
        <fullName evidence="3">PH domain-containing protein</fullName>
    </submittedName>
</protein>
<name>A0A1Y5Y488_KIBAR</name>
<organism evidence="3 4">
    <name type="scientific">Kibdelosporangium aridum</name>
    <dbReference type="NCBI Taxonomy" id="2030"/>
    <lineage>
        <taxon>Bacteria</taxon>
        <taxon>Bacillati</taxon>
        <taxon>Actinomycetota</taxon>
        <taxon>Actinomycetes</taxon>
        <taxon>Pseudonocardiales</taxon>
        <taxon>Pseudonocardiaceae</taxon>
        <taxon>Kibdelosporangium</taxon>
    </lineage>
</organism>
<feature type="transmembrane region" description="Helical" evidence="1">
    <location>
        <begin position="123"/>
        <end position="146"/>
    </location>
</feature>
<keyword evidence="1" id="KW-0812">Transmembrane</keyword>
<evidence type="ECO:0000256" key="1">
    <source>
        <dbReference type="SAM" id="Phobius"/>
    </source>
</evidence>
<keyword evidence="4" id="KW-1185">Reference proteome</keyword>
<dbReference type="EMBL" id="FWXV01000009">
    <property type="protein sequence ID" value="SMD23593.1"/>
    <property type="molecule type" value="Genomic_DNA"/>
</dbReference>
<reference evidence="3 4" key="1">
    <citation type="submission" date="2017-04" db="EMBL/GenBank/DDBJ databases">
        <authorList>
            <person name="Afonso C.L."/>
            <person name="Miller P.J."/>
            <person name="Scott M.A."/>
            <person name="Spackman E."/>
            <person name="Goraichik I."/>
            <person name="Dimitrov K.M."/>
            <person name="Suarez D.L."/>
            <person name="Swayne D.E."/>
        </authorList>
    </citation>
    <scope>NUCLEOTIDE SEQUENCE [LARGE SCALE GENOMIC DNA]</scope>
    <source>
        <strain evidence="3 4">DSM 43828</strain>
    </source>
</reference>
<dbReference type="InterPro" id="IPR019692">
    <property type="entry name" value="CFP-6_PH"/>
</dbReference>
<keyword evidence="1" id="KW-0472">Membrane</keyword>
<proteinExistence type="predicted"/>
<feature type="transmembrane region" description="Helical" evidence="1">
    <location>
        <begin position="21"/>
        <end position="47"/>
    </location>
</feature>
<feature type="domain" description="Low molecular weight protein antigen 6 PH" evidence="2">
    <location>
        <begin position="153"/>
        <end position="189"/>
    </location>
</feature>
<evidence type="ECO:0000313" key="4">
    <source>
        <dbReference type="Proteomes" id="UP000192674"/>
    </source>
</evidence>
<dbReference type="AlphaFoldDB" id="A0A1Y5Y488"/>
<feature type="transmembrane region" description="Helical" evidence="1">
    <location>
        <begin position="53"/>
        <end position="72"/>
    </location>
</feature>
<dbReference type="Proteomes" id="UP000192674">
    <property type="component" value="Unassembled WGS sequence"/>
</dbReference>
<dbReference type="Pfam" id="PF10756">
    <property type="entry name" value="bPH_6"/>
    <property type="match status" value="1"/>
</dbReference>